<name>A0A381NMY9_9ZZZZ</name>
<dbReference type="CDD" id="cd00448">
    <property type="entry name" value="YjgF_YER057c_UK114_family"/>
    <property type="match status" value="1"/>
</dbReference>
<accession>A0A381NMY9</accession>
<dbReference type="Gene3D" id="3.30.1330.40">
    <property type="entry name" value="RutC-like"/>
    <property type="match status" value="1"/>
</dbReference>
<evidence type="ECO:0000313" key="1">
    <source>
        <dbReference type="EMBL" id="SUZ55877.1"/>
    </source>
</evidence>
<proteinExistence type="predicted"/>
<dbReference type="Pfam" id="PF01042">
    <property type="entry name" value="Ribonuc_L-PSP"/>
    <property type="match status" value="1"/>
</dbReference>
<organism evidence="1">
    <name type="scientific">marine metagenome</name>
    <dbReference type="NCBI Taxonomy" id="408172"/>
    <lineage>
        <taxon>unclassified sequences</taxon>
        <taxon>metagenomes</taxon>
        <taxon>ecological metagenomes</taxon>
    </lineage>
</organism>
<dbReference type="InterPro" id="IPR035959">
    <property type="entry name" value="RutC-like_sf"/>
</dbReference>
<dbReference type="AlphaFoldDB" id="A0A381NMY9"/>
<sequence>MSISHEELVYVAGQACMDSNGNLVGKSDAAPQTRQALKSFGIVLAGAGADFSNVVEFTTYVVVRSSVQGYLDGCGELYPHMYPDRDFPPNALLVVAGLVRERLSG</sequence>
<gene>
    <name evidence="1" type="ORF">METZ01_LOCUS8731</name>
</gene>
<reference evidence="1" key="1">
    <citation type="submission" date="2018-05" db="EMBL/GenBank/DDBJ databases">
        <authorList>
            <person name="Lanie J.A."/>
            <person name="Ng W.-L."/>
            <person name="Kazmierczak K.M."/>
            <person name="Andrzejewski T.M."/>
            <person name="Davidsen T.M."/>
            <person name="Wayne K.J."/>
            <person name="Tettelin H."/>
            <person name="Glass J.I."/>
            <person name="Rusch D."/>
            <person name="Podicherti R."/>
            <person name="Tsui H.-C.T."/>
            <person name="Winkler M.E."/>
        </authorList>
    </citation>
    <scope>NUCLEOTIDE SEQUENCE</scope>
</reference>
<dbReference type="SUPFAM" id="SSF55298">
    <property type="entry name" value="YjgF-like"/>
    <property type="match status" value="1"/>
</dbReference>
<dbReference type="InterPro" id="IPR006175">
    <property type="entry name" value="YjgF/YER057c/UK114"/>
</dbReference>
<protein>
    <recommendedName>
        <fullName evidence="2">RidA family protein</fullName>
    </recommendedName>
</protein>
<dbReference type="EMBL" id="UINC01000466">
    <property type="protein sequence ID" value="SUZ55877.1"/>
    <property type="molecule type" value="Genomic_DNA"/>
</dbReference>
<evidence type="ECO:0008006" key="2">
    <source>
        <dbReference type="Google" id="ProtNLM"/>
    </source>
</evidence>